<dbReference type="AlphaFoldDB" id="V9QFP0"/>
<protein>
    <submittedName>
        <fullName evidence="1">Uncharacterized protein</fullName>
    </submittedName>
</protein>
<organism evidence="1">
    <name type="scientific">Streptomyces sp. F11</name>
    <dbReference type="NCBI Taxonomy" id="319318"/>
    <lineage>
        <taxon>Bacteria</taxon>
        <taxon>Bacillati</taxon>
        <taxon>Actinomycetota</taxon>
        <taxon>Actinomycetes</taxon>
        <taxon>Kitasatosporales</taxon>
        <taxon>Streptomycetaceae</taxon>
        <taxon>Streptomyces</taxon>
    </lineage>
</organism>
<proteinExistence type="predicted"/>
<keyword evidence="1" id="KW-0614">Plasmid</keyword>
<geneLocation type="plasmid" evidence="1">
    <name>pFP12</name>
</geneLocation>
<sequence length="48" mass="5765">MDFEFECWRCEADCTVWGKPVGFWTEKYRLPEEWSCWNCGAINITPDD</sequence>
<gene>
    <name evidence="1" type="ORF">pFP12.18</name>
</gene>
<dbReference type="RefSeq" id="WP_024067082.1">
    <property type="nucleotide sequence ID" value="NC_023068.1"/>
</dbReference>
<evidence type="ECO:0000313" key="1">
    <source>
        <dbReference type="EMBL" id="AHC28161.1"/>
    </source>
</evidence>
<dbReference type="EMBL" id="KF652072">
    <property type="protein sequence ID" value="AHC28161.1"/>
    <property type="molecule type" value="Genomic_DNA"/>
</dbReference>
<accession>V9QFP0</accession>
<name>V9QFP0_9ACTN</name>
<reference evidence="1" key="1">
    <citation type="submission" date="2013-09" db="EMBL/GenBank/DDBJ databases">
        <title>Complete nucleotide sequence of Streptomyces linear plasmid pFP12.</title>
        <authorList>
            <person name="Chen Z."/>
            <person name="Fang P."/>
            <person name="Qin Z."/>
        </authorList>
    </citation>
    <scope>NUCLEOTIDE SEQUENCE</scope>
    <source>
        <strain evidence="1">F11</strain>
        <plasmid evidence="1">pFP12</plasmid>
    </source>
</reference>